<dbReference type="EMBL" id="CP092625">
    <property type="protein sequence ID" value="UMM43991.1"/>
    <property type="molecule type" value="Genomic_DNA"/>
</dbReference>
<accession>A0AAE9FJG3</accession>
<protein>
    <submittedName>
        <fullName evidence="2">Uncharacterized protein</fullName>
    </submittedName>
</protein>
<evidence type="ECO:0000313" key="2">
    <source>
        <dbReference type="EMBL" id="UMM43991.1"/>
    </source>
</evidence>
<keyword evidence="3" id="KW-1185">Reference proteome</keyword>
<evidence type="ECO:0000256" key="1">
    <source>
        <dbReference type="SAM" id="MobiDB-lite"/>
    </source>
</evidence>
<feature type="region of interest" description="Disordered" evidence="1">
    <location>
        <begin position="298"/>
        <end position="360"/>
    </location>
</feature>
<feature type="compositionally biased region" description="Basic and acidic residues" evidence="1">
    <location>
        <begin position="313"/>
        <end position="327"/>
    </location>
</feature>
<feature type="region of interest" description="Disordered" evidence="1">
    <location>
        <begin position="533"/>
        <end position="562"/>
    </location>
</feature>
<name>A0AAE9FJG3_CAEBR</name>
<sequence>MVENLPIDFDFNRDRRFKNWSDDELDTMIARIVDQPESDQRKFYHKTRWYITERRCQELMTANGEIIFKTELKLSPDREFQFETWRGLETGSVVLLHEDENRSNGAYGRVVLTSHQKSADSKGVEQFIILEMCELFPNSFRPLPNSELDKINAYCEGVKMEREERLIKSERDEIWKNHSGAVDVFLSGHPMVRLQRWDLDFARANLYDEQMGFERYQFFEKNYSRRNKKPFSEFFETPSGRFSINSEEPPLGFASLAVIHVPVRLWKKIDGEEADATRRNFVRFASKFLNVKRKLDPTIQPGETVGSPPSKKPRSEIIHSQKIDKPTSRPSSSIQSLVEQEATTNSIQSPKLPPENSENSLSVKVGLVDAEQGNLTNTMTSSTSSFVESWELIAKTIENGEAMETRSEIEARGEASNIGSWQQAGFIASKQSQSYWDGWNNETQAHLLPTRNRQSSRRRTRFRKSIRNWICMLRIPSPTSAHIETSSLPERPQETSNGTIGVELEIAESDSDALLSTTSPEHLEPAQVSILEKEKEQKEEEELHEEQSEMLTTPIPTTPSPPRVDPIYNSSKICHSQSTCYVYPENCLLNCDVIFAWKSGESKIYVRQMFTYGVISIKSTIESDKYDYRLFSCFEHAGFCAYGSVDGYGRLSYRIREPITPSGGEPMPENSYLMAFNSPHPVVPFGKGRKMEFRLDADRDVGGEFQKLFLKSKE</sequence>
<reference evidence="2 3" key="1">
    <citation type="submission" date="2022-04" db="EMBL/GenBank/DDBJ databases">
        <title>Chromosome-level reference genomes for two strains of Caenorhabditis briggsae: an improved platform for comparative genomics.</title>
        <authorList>
            <person name="Stevens L."/>
            <person name="Andersen E."/>
        </authorList>
    </citation>
    <scope>NUCLEOTIDE SEQUENCE [LARGE SCALE GENOMIC DNA]</scope>
    <source>
        <strain evidence="2">VX34</strain>
        <tissue evidence="2">Whole-organism</tissue>
    </source>
</reference>
<proteinExistence type="predicted"/>
<feature type="compositionally biased region" description="Polar residues" evidence="1">
    <location>
        <begin position="328"/>
        <end position="349"/>
    </location>
</feature>
<evidence type="ECO:0000313" key="3">
    <source>
        <dbReference type="Proteomes" id="UP000829354"/>
    </source>
</evidence>
<organism evidence="2 3">
    <name type="scientific">Caenorhabditis briggsae</name>
    <dbReference type="NCBI Taxonomy" id="6238"/>
    <lineage>
        <taxon>Eukaryota</taxon>
        <taxon>Metazoa</taxon>
        <taxon>Ecdysozoa</taxon>
        <taxon>Nematoda</taxon>
        <taxon>Chromadorea</taxon>
        <taxon>Rhabditida</taxon>
        <taxon>Rhabditina</taxon>
        <taxon>Rhabditomorpha</taxon>
        <taxon>Rhabditoidea</taxon>
        <taxon>Rhabditidae</taxon>
        <taxon>Peloderinae</taxon>
        <taxon>Caenorhabditis</taxon>
    </lineage>
</organism>
<gene>
    <name evidence="2" type="ORF">L5515_019276</name>
</gene>
<dbReference type="AlphaFoldDB" id="A0AAE9FJG3"/>
<dbReference type="Proteomes" id="UP000829354">
    <property type="component" value="Chromosome X"/>
</dbReference>